<dbReference type="PANTHER" id="PTHR33138">
    <property type="entry name" value="OS01G0690200 PROTEIN"/>
    <property type="match status" value="1"/>
</dbReference>
<dbReference type="GO" id="GO:0030247">
    <property type="term" value="F:polysaccharide binding"/>
    <property type="evidence" value="ECO:0007669"/>
    <property type="project" value="InterPro"/>
</dbReference>
<dbReference type="EnsemblPlants" id="HORVU.MOREX.r3.3HG0225390.1">
    <property type="protein sequence ID" value="HORVU.MOREX.r3.3HG0225390.1.CDS1"/>
    <property type="gene ID" value="HORVU.MOREX.r3.3HG0225390"/>
</dbReference>
<keyword evidence="5" id="KW-1185">Reference proteome</keyword>
<evidence type="ECO:0000256" key="1">
    <source>
        <dbReference type="ARBA" id="ARBA00004167"/>
    </source>
</evidence>
<proteinExistence type="predicted"/>
<dbReference type="AlphaFoldDB" id="A0A8I6X265"/>
<dbReference type="PANTHER" id="PTHR33138:SF89">
    <property type="entry name" value="WALL-ASSOCIATED RECEPTOR KINASE GALACTURONAN-BINDING DOMAIN-CONTAINING PROTEIN"/>
    <property type="match status" value="1"/>
</dbReference>
<protein>
    <recommendedName>
        <fullName evidence="3">Wall-associated receptor kinase galacturonan-binding domain-containing protein</fullName>
    </recommendedName>
</protein>
<dbReference type="Gramene" id="HORVU.MOREX.r2.3HG0187060.1">
    <property type="protein sequence ID" value="HORVU.MOREX.r2.3HG0187060.1.CDS.1"/>
    <property type="gene ID" value="HORVU.MOREX.r2.3HG0187060"/>
</dbReference>
<name>A0A8I6X265_HORVV</name>
<feature type="domain" description="Wall-associated receptor kinase galacturonan-binding" evidence="3">
    <location>
        <begin position="62"/>
        <end position="129"/>
    </location>
</feature>
<dbReference type="Proteomes" id="UP000011116">
    <property type="component" value="Chromosome 3H"/>
</dbReference>
<organism evidence="4 5">
    <name type="scientific">Hordeum vulgare subsp. vulgare</name>
    <name type="common">Domesticated barley</name>
    <dbReference type="NCBI Taxonomy" id="112509"/>
    <lineage>
        <taxon>Eukaryota</taxon>
        <taxon>Viridiplantae</taxon>
        <taxon>Streptophyta</taxon>
        <taxon>Embryophyta</taxon>
        <taxon>Tracheophyta</taxon>
        <taxon>Spermatophyta</taxon>
        <taxon>Magnoliopsida</taxon>
        <taxon>Liliopsida</taxon>
        <taxon>Poales</taxon>
        <taxon>Poaceae</taxon>
        <taxon>BOP clade</taxon>
        <taxon>Pooideae</taxon>
        <taxon>Triticodae</taxon>
        <taxon>Triticeae</taxon>
        <taxon>Hordeinae</taxon>
        <taxon>Hordeum</taxon>
    </lineage>
</organism>
<reference evidence="5" key="1">
    <citation type="journal article" date="2012" name="Nature">
        <title>A physical, genetic and functional sequence assembly of the barley genome.</title>
        <authorList>
            <consortium name="The International Barley Genome Sequencing Consortium"/>
            <person name="Mayer K.F."/>
            <person name="Waugh R."/>
            <person name="Brown J.W."/>
            <person name="Schulman A."/>
            <person name="Langridge P."/>
            <person name="Platzer M."/>
            <person name="Fincher G.B."/>
            <person name="Muehlbauer G.J."/>
            <person name="Sato K."/>
            <person name="Close T.J."/>
            <person name="Wise R.P."/>
            <person name="Stein N."/>
        </authorList>
    </citation>
    <scope>NUCLEOTIDE SEQUENCE [LARGE SCALE GENOMIC DNA]</scope>
    <source>
        <strain evidence="5">cv. Morex</strain>
    </source>
</reference>
<sequence>MYPSSTVQPRYPLSYTYLHRHTAKSSSLPMATASCWFLVLVWVWWLPLTLAAGTEEQQGEGCSSSIRKCGNLTISHPFWLPELETERSCGPLDFEVNCLDGTPVLRSSGNLGFAIIDISYEERSLHVVDLYKEEDFNHSKSCHFPRRNTSSKLPLPFKVNPTNLNLIFYNCTKPAGHRDTTLVEMRCGKASNTFVRAGVRYDATRDYASYALQGCNAIVVPVLDSSADYEQLIRDGFLLTWVPPPARKFTDQIIF</sequence>
<dbReference type="InterPro" id="IPR025287">
    <property type="entry name" value="WAK_GUB"/>
</dbReference>
<evidence type="ECO:0000259" key="3">
    <source>
        <dbReference type="Pfam" id="PF13947"/>
    </source>
</evidence>
<comment type="subcellular location">
    <subcellularLocation>
        <location evidence="1">Membrane</location>
        <topology evidence="1">Single-pass membrane protein</topology>
    </subcellularLocation>
</comment>
<keyword evidence="2" id="KW-0732">Signal</keyword>
<accession>A0A8I6X265</accession>
<reference evidence="4" key="2">
    <citation type="submission" date="2020-10" db="EMBL/GenBank/DDBJ databases">
        <authorList>
            <person name="Scholz U."/>
            <person name="Mascher M."/>
            <person name="Fiebig A."/>
        </authorList>
    </citation>
    <scope>NUCLEOTIDE SEQUENCE [LARGE SCALE GENOMIC DNA]</scope>
    <source>
        <strain evidence="4">cv. Morex</strain>
    </source>
</reference>
<dbReference type="Gramene" id="HORVU.MOREX.r3.3HG0225390.1">
    <property type="protein sequence ID" value="HORVU.MOREX.r3.3HG0225390.1.CDS1"/>
    <property type="gene ID" value="HORVU.MOREX.r3.3HG0225390"/>
</dbReference>
<evidence type="ECO:0000313" key="5">
    <source>
        <dbReference type="Proteomes" id="UP000011116"/>
    </source>
</evidence>
<evidence type="ECO:0000256" key="2">
    <source>
        <dbReference type="ARBA" id="ARBA00022729"/>
    </source>
</evidence>
<dbReference type="GO" id="GO:0016020">
    <property type="term" value="C:membrane"/>
    <property type="evidence" value="ECO:0007669"/>
    <property type="project" value="UniProtKB-SubCell"/>
</dbReference>
<evidence type="ECO:0000313" key="4">
    <source>
        <dbReference type="EnsemblPlants" id="HORVU.MOREX.r3.3HG0225390.1.CDS1"/>
    </source>
</evidence>
<reference evidence="4" key="3">
    <citation type="submission" date="2022-01" db="UniProtKB">
        <authorList>
            <consortium name="EnsemblPlants"/>
        </authorList>
    </citation>
    <scope>IDENTIFICATION</scope>
    <source>
        <strain evidence="4">subsp. vulgare</strain>
    </source>
</reference>
<dbReference type="Pfam" id="PF13947">
    <property type="entry name" value="GUB_WAK_bind"/>
    <property type="match status" value="1"/>
</dbReference>